<dbReference type="OMA" id="SQIRRPI"/>
<accession>G0VJG4</accession>
<reference key="2">
    <citation type="submission" date="2011-08" db="EMBL/GenBank/DDBJ databases">
        <title>Genome sequence of Naumovozyma castellii.</title>
        <authorList>
            <person name="Gordon J.L."/>
            <person name="Armisen D."/>
            <person name="Proux-Wera E."/>
            <person name="OhEigeartaigh S.S."/>
            <person name="Byrne K.P."/>
            <person name="Wolfe K.H."/>
        </authorList>
    </citation>
    <scope>NUCLEOTIDE SEQUENCE</scope>
    <source>
        <strain>Type strain:CBS 4309</strain>
    </source>
</reference>
<feature type="disulfide bond" description="Interchain" evidence="16">
    <location>
        <position position="84"/>
    </location>
</feature>
<dbReference type="FunFam" id="3.90.1530.10:FF:000005">
    <property type="entry name" value="Sulfiredoxin"/>
    <property type="match status" value="1"/>
</dbReference>
<name>G0VJG4_NAUCA</name>
<evidence type="ECO:0000256" key="2">
    <source>
        <dbReference type="ARBA" id="ARBA00004496"/>
    </source>
</evidence>
<dbReference type="SUPFAM" id="SSF110849">
    <property type="entry name" value="ParB/Sulfiredoxin"/>
    <property type="match status" value="1"/>
</dbReference>
<keyword evidence="5" id="KW-0963">Cytoplasm</keyword>
<dbReference type="InterPro" id="IPR036086">
    <property type="entry name" value="ParB/Sulfiredoxin_sf"/>
</dbReference>
<evidence type="ECO:0000256" key="7">
    <source>
        <dbReference type="ARBA" id="ARBA00022840"/>
    </source>
</evidence>
<sequence length="126" mass="14003">MSSIQTTNLHTITTVPLSQIRRPILPVLDHNKIKAMVSTAEGTPMASATCTLEQAQQLKGQLPAIDVLYLKEQDHTYFFAFGGCHRLQAYDALAKQHHNSDYPVPCKLLPATRNQLRLYLGSAIDT</sequence>
<dbReference type="GO" id="GO:0005634">
    <property type="term" value="C:nucleus"/>
    <property type="evidence" value="ECO:0007669"/>
    <property type="project" value="UniProtKB-SubCell"/>
</dbReference>
<evidence type="ECO:0000256" key="6">
    <source>
        <dbReference type="ARBA" id="ARBA00022741"/>
    </source>
</evidence>
<evidence type="ECO:0000256" key="1">
    <source>
        <dbReference type="ARBA" id="ARBA00004123"/>
    </source>
</evidence>
<dbReference type="STRING" id="1064592.G0VJG4"/>
<dbReference type="eggNOG" id="KOG3388">
    <property type="taxonomic scope" value="Eukaryota"/>
</dbReference>
<dbReference type="FunCoup" id="G0VJG4">
    <property type="interactions" value="415"/>
</dbReference>
<gene>
    <name evidence="18" type="primary">NCAS0H03330</name>
    <name evidence="18" type="ordered locus">NCAS_0H03330</name>
</gene>
<keyword evidence="7 14" id="KW-0067">ATP-binding</keyword>
<comment type="similarity">
    <text evidence="3 14">Belongs to the sulfiredoxin family.</text>
</comment>
<dbReference type="PANTHER" id="PTHR21348">
    <property type="match status" value="1"/>
</dbReference>
<evidence type="ECO:0000256" key="12">
    <source>
        <dbReference type="ARBA" id="ARBA00047514"/>
    </source>
</evidence>
<evidence type="ECO:0000256" key="13">
    <source>
        <dbReference type="ARBA" id="ARBA00070917"/>
    </source>
</evidence>
<evidence type="ECO:0000256" key="4">
    <source>
        <dbReference type="ARBA" id="ARBA00013055"/>
    </source>
</evidence>
<reference evidence="18 19" key="1">
    <citation type="journal article" date="2011" name="Proc. Natl. Acad. Sci. U.S.A.">
        <title>Evolutionary erosion of yeast sex chromosomes by mating-type switching accidents.</title>
        <authorList>
            <person name="Gordon J.L."/>
            <person name="Armisen D."/>
            <person name="Proux-Wera E."/>
            <person name="Oheigeartaigh S.S."/>
            <person name="Byrne K.P."/>
            <person name="Wolfe K.H."/>
        </authorList>
    </citation>
    <scope>NUCLEOTIDE SEQUENCE [LARGE SCALE GENOMIC DNA]</scope>
    <source>
        <strain evidence="19">ATCC 76901 / BCRC 22586 / CBS 4309 / NBRC 1992 / NRRL Y-12630</strain>
    </source>
</reference>
<dbReference type="GO" id="GO:0032542">
    <property type="term" value="F:sulfiredoxin activity"/>
    <property type="evidence" value="ECO:0007669"/>
    <property type="project" value="UniProtKB-EC"/>
</dbReference>
<evidence type="ECO:0000256" key="5">
    <source>
        <dbReference type="ARBA" id="ARBA00022490"/>
    </source>
</evidence>
<dbReference type="InterPro" id="IPR003115">
    <property type="entry name" value="ParB_N"/>
</dbReference>
<evidence type="ECO:0000256" key="11">
    <source>
        <dbReference type="ARBA" id="ARBA00023242"/>
    </source>
</evidence>
<dbReference type="GO" id="GO:0005737">
    <property type="term" value="C:cytoplasm"/>
    <property type="evidence" value="ECO:0007669"/>
    <property type="project" value="UniProtKB-SubCell"/>
</dbReference>
<dbReference type="RefSeq" id="XP_003677990.1">
    <property type="nucleotide sequence ID" value="XM_003677942.1"/>
</dbReference>
<evidence type="ECO:0000256" key="8">
    <source>
        <dbReference type="ARBA" id="ARBA00022862"/>
    </source>
</evidence>
<evidence type="ECO:0000256" key="9">
    <source>
        <dbReference type="ARBA" id="ARBA00023002"/>
    </source>
</evidence>
<feature type="binding site" evidence="15">
    <location>
        <begin position="83"/>
        <end position="86"/>
    </location>
    <ligand>
        <name>ATP</name>
        <dbReference type="ChEBI" id="CHEBI:30616"/>
    </ligand>
</feature>
<keyword evidence="10 16" id="KW-1015">Disulfide bond</keyword>
<protein>
    <recommendedName>
        <fullName evidence="13 14">Sulfiredoxin</fullName>
        <ecNumber evidence="4 14">1.8.98.2</ecNumber>
    </recommendedName>
</protein>
<dbReference type="EMBL" id="HE576759">
    <property type="protein sequence ID" value="CCC71643.1"/>
    <property type="molecule type" value="Genomic_DNA"/>
</dbReference>
<dbReference type="CDD" id="cd16395">
    <property type="entry name" value="Srx"/>
    <property type="match status" value="1"/>
</dbReference>
<dbReference type="GeneID" id="96905320"/>
<keyword evidence="11" id="KW-0539">Nucleus</keyword>
<organism evidence="18 19">
    <name type="scientific">Naumovozyma castellii</name>
    <name type="common">Yeast</name>
    <name type="synonym">Saccharomyces castellii</name>
    <dbReference type="NCBI Taxonomy" id="27288"/>
    <lineage>
        <taxon>Eukaryota</taxon>
        <taxon>Fungi</taxon>
        <taxon>Dikarya</taxon>
        <taxon>Ascomycota</taxon>
        <taxon>Saccharomycotina</taxon>
        <taxon>Saccharomycetes</taxon>
        <taxon>Saccharomycetales</taxon>
        <taxon>Saccharomycetaceae</taxon>
        <taxon>Naumovozyma</taxon>
    </lineage>
</organism>
<evidence type="ECO:0000256" key="10">
    <source>
        <dbReference type="ARBA" id="ARBA00023157"/>
    </source>
</evidence>
<evidence type="ECO:0000259" key="17">
    <source>
        <dbReference type="Pfam" id="PF02195"/>
    </source>
</evidence>
<dbReference type="HOGENOM" id="CLU_124532_1_1_1"/>
<evidence type="ECO:0000313" key="19">
    <source>
        <dbReference type="Proteomes" id="UP000001640"/>
    </source>
</evidence>
<keyword evidence="9 14" id="KW-0560">Oxidoreductase</keyword>
<evidence type="ECO:0000256" key="3">
    <source>
        <dbReference type="ARBA" id="ARBA00009609"/>
    </source>
</evidence>
<proteinExistence type="inferred from homology"/>
<comment type="subcellular location">
    <subcellularLocation>
        <location evidence="2">Cytoplasm</location>
    </subcellularLocation>
    <subcellularLocation>
        <location evidence="1">Nucleus</location>
    </subcellularLocation>
</comment>
<dbReference type="InterPro" id="IPR016692">
    <property type="entry name" value="Sulfiredoxin"/>
</dbReference>
<dbReference type="GO" id="GO:0005524">
    <property type="term" value="F:ATP binding"/>
    <property type="evidence" value="ECO:0007669"/>
    <property type="project" value="UniProtKB-KW"/>
</dbReference>
<dbReference type="PIRSF" id="PIRSF017267">
    <property type="entry name" value="Sulfiredoxin"/>
    <property type="match status" value="1"/>
</dbReference>
<dbReference type="GO" id="GO:0034599">
    <property type="term" value="P:cellular response to oxidative stress"/>
    <property type="evidence" value="ECO:0007669"/>
    <property type="project" value="UniProtKB-ARBA"/>
</dbReference>
<keyword evidence="19" id="KW-1185">Reference proteome</keyword>
<keyword evidence="6 14" id="KW-0547">Nucleotide-binding</keyword>
<dbReference type="Proteomes" id="UP000001640">
    <property type="component" value="Chromosome 8"/>
</dbReference>
<evidence type="ECO:0000256" key="15">
    <source>
        <dbReference type="PIRSR" id="PIRSR017267-1"/>
    </source>
</evidence>
<dbReference type="InParanoid" id="G0VJG4"/>
<dbReference type="AlphaFoldDB" id="G0VJG4"/>
<evidence type="ECO:0000256" key="14">
    <source>
        <dbReference type="PIRNR" id="PIRNR017267"/>
    </source>
</evidence>
<dbReference type="Pfam" id="PF02195">
    <property type="entry name" value="ParB_N"/>
    <property type="match status" value="1"/>
</dbReference>
<evidence type="ECO:0000313" key="18">
    <source>
        <dbReference type="EMBL" id="CCC71643.1"/>
    </source>
</evidence>
<evidence type="ECO:0000256" key="16">
    <source>
        <dbReference type="PIRSR" id="PIRSR017267-2"/>
    </source>
</evidence>
<keyword evidence="8 14" id="KW-0049">Antioxidant</keyword>
<dbReference type="OrthoDB" id="10023328at2759"/>
<dbReference type="Gene3D" id="3.90.1530.10">
    <property type="entry name" value="Conserved hypothetical protein from pyrococcus furiosus pfu- 392566-001, ParB domain"/>
    <property type="match status" value="1"/>
</dbReference>
<dbReference type="KEGG" id="ncs:NCAS_0H03330"/>
<feature type="domain" description="ParB-like N-terminal" evidence="17">
    <location>
        <begin position="11"/>
        <end position="121"/>
    </location>
</feature>
<dbReference type="PANTHER" id="PTHR21348:SF2">
    <property type="entry name" value="SULFIREDOXIN-1"/>
    <property type="match status" value="1"/>
</dbReference>
<dbReference type="EC" id="1.8.98.2" evidence="4 14"/>
<comment type="catalytic activity">
    <reaction evidence="12 14">
        <text>S-hydroxy-S-oxy-L-cysteinyl-[peroxiredoxin] + [protein]-dithiol + ATP = S-hydroxy-L-cysteinyl-[peroxiredoxin] + [protein]-disulfide + ADP + phosphate</text>
        <dbReference type="Rhea" id="RHEA:17545"/>
        <dbReference type="Rhea" id="RHEA-COMP:10593"/>
        <dbReference type="Rhea" id="RHEA-COMP:10594"/>
        <dbReference type="Rhea" id="RHEA-COMP:13681"/>
        <dbReference type="Rhea" id="RHEA-COMP:17976"/>
        <dbReference type="ChEBI" id="CHEBI:29950"/>
        <dbReference type="ChEBI" id="CHEBI:30616"/>
        <dbReference type="ChEBI" id="CHEBI:43474"/>
        <dbReference type="ChEBI" id="CHEBI:50058"/>
        <dbReference type="ChEBI" id="CHEBI:61973"/>
        <dbReference type="ChEBI" id="CHEBI:61974"/>
        <dbReference type="ChEBI" id="CHEBI:456216"/>
        <dbReference type="EC" id="1.8.98.2"/>
    </reaction>
</comment>